<dbReference type="AlphaFoldDB" id="A0AAV8X8F6"/>
<dbReference type="EMBL" id="JAPWTK010000957">
    <property type="protein sequence ID" value="KAJ8934957.1"/>
    <property type="molecule type" value="Genomic_DNA"/>
</dbReference>
<keyword evidence="3" id="KW-1185">Reference proteome</keyword>
<feature type="region of interest" description="Disordered" evidence="1">
    <location>
        <begin position="1"/>
        <end position="22"/>
    </location>
</feature>
<feature type="region of interest" description="Disordered" evidence="1">
    <location>
        <begin position="34"/>
        <end position="65"/>
    </location>
</feature>
<name>A0AAV8X8F6_9CUCU</name>
<reference evidence="2" key="1">
    <citation type="journal article" date="2023" name="Insect Mol. Biol.">
        <title>Genome sequencing provides insights into the evolution of gene families encoding plant cell wall-degrading enzymes in longhorned beetles.</title>
        <authorList>
            <person name="Shin N.R."/>
            <person name="Okamura Y."/>
            <person name="Kirsch R."/>
            <person name="Pauchet Y."/>
        </authorList>
    </citation>
    <scope>NUCLEOTIDE SEQUENCE</scope>
    <source>
        <strain evidence="2">AMC_N1</strain>
    </source>
</reference>
<sequence>MSALLDEVDQEIESRPPEEDQPTVKVLGMEMTASCEGGKKWSRPDSPVLPASAPPAPEPTEPPQEIFLEGALPPLSHLLVADSATEAQKTTSEEDPAVVLAGKMTLSVISLDSSENGADESSKRSSSNVSEEFEKIDMNGQLEEQINSIIEQAQATKRA</sequence>
<gene>
    <name evidence="2" type="ORF">NQ318_007196</name>
</gene>
<dbReference type="Proteomes" id="UP001162162">
    <property type="component" value="Unassembled WGS sequence"/>
</dbReference>
<feature type="compositionally biased region" description="Pro residues" evidence="1">
    <location>
        <begin position="52"/>
        <end position="62"/>
    </location>
</feature>
<feature type="compositionally biased region" description="Acidic residues" evidence="1">
    <location>
        <begin position="1"/>
        <end position="11"/>
    </location>
</feature>
<feature type="region of interest" description="Disordered" evidence="1">
    <location>
        <begin position="111"/>
        <end position="140"/>
    </location>
</feature>
<evidence type="ECO:0000313" key="2">
    <source>
        <dbReference type="EMBL" id="KAJ8934957.1"/>
    </source>
</evidence>
<proteinExistence type="predicted"/>
<organism evidence="2 3">
    <name type="scientific">Aromia moschata</name>
    <dbReference type="NCBI Taxonomy" id="1265417"/>
    <lineage>
        <taxon>Eukaryota</taxon>
        <taxon>Metazoa</taxon>
        <taxon>Ecdysozoa</taxon>
        <taxon>Arthropoda</taxon>
        <taxon>Hexapoda</taxon>
        <taxon>Insecta</taxon>
        <taxon>Pterygota</taxon>
        <taxon>Neoptera</taxon>
        <taxon>Endopterygota</taxon>
        <taxon>Coleoptera</taxon>
        <taxon>Polyphaga</taxon>
        <taxon>Cucujiformia</taxon>
        <taxon>Chrysomeloidea</taxon>
        <taxon>Cerambycidae</taxon>
        <taxon>Cerambycinae</taxon>
        <taxon>Callichromatini</taxon>
        <taxon>Aromia</taxon>
    </lineage>
</organism>
<accession>A0AAV8X8F6</accession>
<protein>
    <submittedName>
        <fullName evidence="2">Uncharacterized protein</fullName>
    </submittedName>
</protein>
<evidence type="ECO:0000256" key="1">
    <source>
        <dbReference type="SAM" id="MobiDB-lite"/>
    </source>
</evidence>
<evidence type="ECO:0000313" key="3">
    <source>
        <dbReference type="Proteomes" id="UP001162162"/>
    </source>
</evidence>
<comment type="caution">
    <text evidence="2">The sequence shown here is derived from an EMBL/GenBank/DDBJ whole genome shotgun (WGS) entry which is preliminary data.</text>
</comment>